<dbReference type="EMBL" id="UINC01000872">
    <property type="protein sequence ID" value="SUZ62464.1"/>
    <property type="molecule type" value="Genomic_DNA"/>
</dbReference>
<accession>A0A381P794</accession>
<evidence type="ECO:0000313" key="1">
    <source>
        <dbReference type="EMBL" id="SUZ62464.1"/>
    </source>
</evidence>
<organism evidence="1">
    <name type="scientific">marine metagenome</name>
    <dbReference type="NCBI Taxonomy" id="408172"/>
    <lineage>
        <taxon>unclassified sequences</taxon>
        <taxon>metagenomes</taxon>
        <taxon>ecological metagenomes</taxon>
    </lineage>
</organism>
<sequence length="74" mass="8037">MVKRLGGSLVYGGDVGRVVDRLTEWMGDSIPRQRLVGRIGLDEQPVARHSAEGVVLPRFAFMREGTGKAEVGAE</sequence>
<name>A0A381P794_9ZZZZ</name>
<reference evidence="1" key="1">
    <citation type="submission" date="2018-05" db="EMBL/GenBank/DDBJ databases">
        <authorList>
            <person name="Lanie J.A."/>
            <person name="Ng W.-L."/>
            <person name="Kazmierczak K.M."/>
            <person name="Andrzejewski T.M."/>
            <person name="Davidsen T.M."/>
            <person name="Wayne K.J."/>
            <person name="Tettelin H."/>
            <person name="Glass J.I."/>
            <person name="Rusch D."/>
            <person name="Podicherti R."/>
            <person name="Tsui H.-C.T."/>
            <person name="Winkler M.E."/>
        </authorList>
    </citation>
    <scope>NUCLEOTIDE SEQUENCE</scope>
</reference>
<proteinExistence type="predicted"/>
<protein>
    <submittedName>
        <fullName evidence="1">Uncharacterized protein</fullName>
    </submittedName>
</protein>
<gene>
    <name evidence="1" type="ORF">METZ01_LOCUS15318</name>
</gene>
<dbReference type="AlphaFoldDB" id="A0A381P794"/>